<dbReference type="Gene3D" id="1.10.10.10">
    <property type="entry name" value="Winged helix-like DNA-binding domain superfamily/Winged helix DNA-binding domain"/>
    <property type="match status" value="1"/>
</dbReference>
<dbReference type="InterPro" id="IPR052362">
    <property type="entry name" value="HTH-GbsR_regulator"/>
</dbReference>
<evidence type="ECO:0000313" key="4">
    <source>
        <dbReference type="EMBL" id="AWG22509.1"/>
    </source>
</evidence>
<dbReference type="PANTHER" id="PTHR38465:SF1">
    <property type="entry name" value="HTH-TYPE TRANSCRIPTIONAL REGULATOR MJ1563-RELATED"/>
    <property type="match status" value="1"/>
</dbReference>
<dbReference type="InterPro" id="IPR036390">
    <property type="entry name" value="WH_DNA-bd_sf"/>
</dbReference>
<gene>
    <name evidence="4" type="ORF">FFWV33_13730</name>
</gene>
<dbReference type="OrthoDB" id="1807857at2"/>
<keyword evidence="1" id="KW-0805">Transcription regulation</keyword>
<keyword evidence="3" id="KW-0804">Transcription</keyword>
<dbReference type="EMBL" id="CP020918">
    <property type="protein sequence ID" value="AWG22509.1"/>
    <property type="molecule type" value="Genomic_DNA"/>
</dbReference>
<evidence type="ECO:0008006" key="6">
    <source>
        <dbReference type="Google" id="ProtNLM"/>
    </source>
</evidence>
<reference evidence="4 5" key="1">
    <citation type="submission" date="2017-04" db="EMBL/GenBank/DDBJ databases">
        <title>Compelte genome sequence of WV33.</title>
        <authorList>
            <person name="Lee P.C."/>
        </authorList>
    </citation>
    <scope>NUCLEOTIDE SEQUENCE [LARGE SCALE GENOMIC DNA]</scope>
    <source>
        <strain evidence="4 5">WV33</strain>
    </source>
</reference>
<dbReference type="GO" id="GO:0003677">
    <property type="term" value="F:DNA binding"/>
    <property type="evidence" value="ECO:0007669"/>
    <property type="project" value="UniProtKB-KW"/>
</dbReference>
<evidence type="ECO:0000256" key="3">
    <source>
        <dbReference type="ARBA" id="ARBA00023163"/>
    </source>
</evidence>
<evidence type="ECO:0000313" key="5">
    <source>
        <dbReference type="Proteomes" id="UP000244527"/>
    </source>
</evidence>
<dbReference type="AlphaFoldDB" id="A0A2S1LFM8"/>
<dbReference type="SUPFAM" id="SSF46785">
    <property type="entry name" value="Winged helix' DNA-binding domain"/>
    <property type="match status" value="1"/>
</dbReference>
<protein>
    <recommendedName>
        <fullName evidence="6">Transcriptional regulator</fullName>
    </recommendedName>
</protein>
<dbReference type="Proteomes" id="UP000244527">
    <property type="component" value="Chromosome"/>
</dbReference>
<dbReference type="InterPro" id="IPR036388">
    <property type="entry name" value="WH-like_DNA-bd_sf"/>
</dbReference>
<evidence type="ECO:0000256" key="2">
    <source>
        <dbReference type="ARBA" id="ARBA00023125"/>
    </source>
</evidence>
<sequence length="163" mass="18791">MEIEKERAEIIELFGVHFAKLYNIPPLASRILGTLIVDGCKSGITFEELVEKMGASKSSISTNLNLLLKMDKATYFTICGDRKKYFRAADLSDRLSNYLKLIDSEMEIITRMIGYRQETVSCPEEKSNLENVKAYRLHVMELEKLFTKTINEFKQIENSNKNH</sequence>
<dbReference type="PANTHER" id="PTHR38465">
    <property type="entry name" value="HTH-TYPE TRANSCRIPTIONAL REGULATOR MJ1563-RELATED"/>
    <property type="match status" value="1"/>
</dbReference>
<dbReference type="KEGG" id="ffa:FFWV33_13730"/>
<proteinExistence type="predicted"/>
<keyword evidence="5" id="KW-1185">Reference proteome</keyword>
<name>A0A2S1LFM8_9FLAO</name>
<keyword evidence="2" id="KW-0238">DNA-binding</keyword>
<accession>A0A2S1LFM8</accession>
<organism evidence="4 5">
    <name type="scientific">Flavobacterium faecale</name>
    <dbReference type="NCBI Taxonomy" id="1355330"/>
    <lineage>
        <taxon>Bacteria</taxon>
        <taxon>Pseudomonadati</taxon>
        <taxon>Bacteroidota</taxon>
        <taxon>Flavobacteriia</taxon>
        <taxon>Flavobacteriales</taxon>
        <taxon>Flavobacteriaceae</taxon>
        <taxon>Flavobacterium</taxon>
    </lineage>
</organism>
<dbReference type="RefSeq" id="WP_108741436.1">
    <property type="nucleotide sequence ID" value="NZ_CP020918.1"/>
</dbReference>
<evidence type="ECO:0000256" key="1">
    <source>
        <dbReference type="ARBA" id="ARBA00023015"/>
    </source>
</evidence>